<dbReference type="InterPro" id="IPR011990">
    <property type="entry name" value="TPR-like_helical_dom_sf"/>
</dbReference>
<gene>
    <name evidence="2" type="ORF">R3P38DRAFT_3368218</name>
</gene>
<protein>
    <submittedName>
        <fullName evidence="2">Uncharacterized protein</fullName>
    </submittedName>
</protein>
<dbReference type="EMBL" id="JAWWNJ010000083">
    <property type="protein sequence ID" value="KAK7001289.1"/>
    <property type="molecule type" value="Genomic_DNA"/>
</dbReference>
<dbReference type="SMART" id="SM00028">
    <property type="entry name" value="TPR"/>
    <property type="match status" value="3"/>
</dbReference>
<keyword evidence="3" id="KW-1185">Reference proteome</keyword>
<comment type="caution">
    <text evidence="2">The sequence shown here is derived from an EMBL/GenBank/DDBJ whole genome shotgun (WGS) entry which is preliminary data.</text>
</comment>
<dbReference type="Proteomes" id="UP001362999">
    <property type="component" value="Unassembled WGS sequence"/>
</dbReference>
<proteinExistence type="predicted"/>
<dbReference type="Gene3D" id="1.25.40.10">
    <property type="entry name" value="Tetratricopeptide repeat domain"/>
    <property type="match status" value="2"/>
</dbReference>
<feature type="transmembrane region" description="Helical" evidence="1">
    <location>
        <begin position="1176"/>
        <end position="1193"/>
    </location>
</feature>
<organism evidence="2 3">
    <name type="scientific">Favolaschia claudopus</name>
    <dbReference type="NCBI Taxonomy" id="2862362"/>
    <lineage>
        <taxon>Eukaryota</taxon>
        <taxon>Fungi</taxon>
        <taxon>Dikarya</taxon>
        <taxon>Basidiomycota</taxon>
        <taxon>Agaricomycotina</taxon>
        <taxon>Agaricomycetes</taxon>
        <taxon>Agaricomycetidae</taxon>
        <taxon>Agaricales</taxon>
        <taxon>Marasmiineae</taxon>
        <taxon>Mycenaceae</taxon>
        <taxon>Favolaschia</taxon>
    </lineage>
</organism>
<dbReference type="SUPFAM" id="SSF48452">
    <property type="entry name" value="TPR-like"/>
    <property type="match status" value="1"/>
</dbReference>
<keyword evidence="1" id="KW-0472">Membrane</keyword>
<sequence>MDPMTIAATVITLGTFIKDLIELGEGIRSSIEKVGENRRQIRELSQDIVRRLYDLAHLTHGKEDVFHGPELLGALEILKAEMLHVHSKCLKISPVPPSGFRRVGSQFNAWRKRDDLEKKITSLRERVNSCFVQFTAFSAARTEQVAGQLVHSTLRMEQRLVVDHAETLVKVRRLEGMMAQLLLESDFGRHQLSKSIETVSSDPSFRKLDSQFISAQLGSLVNSLEQLMAGGRFIFRLPVSNDKSYRPVFVDQSILTSSHALILILQLTVKIESTVNATMPLELTPRIWSQLTFQLSHIGMTSQAIICGRLNIAFFRYASNADQGTGILPHLAHTLSGISFFHSRRFELAPALEFSQRSLDLWAQVSDVLPCDNRVGTLESMLLHAANLLTNDEKTAALSTAEQAVSIARPMKSGLIEYMSQVPSPPFTGEDKFKAAQCRNAFLVLARILASLNRPLESYEIFKEGWHTACSLPLPSHPPSSENVDSFINVVCQLAEGGHLSLPMLSECVTLVRDLARISETRFSYPFIRLLHALAYFSAQSPPELSNLRLFLEPTSQTPAPGLEIAKPIHLDLVMLQDAVELFYSVAPEDCTDPLIHNIFVAHFDLAIAVLRAFSAFNMFNFPWILSIAHEILPFLTRVDYSTLFKVLGQAIKKFCVTSVTTDPMWAYCIGDPLQYLCRHASKIGAHDAGLQLCKDIAECLACQFHTEDGLPVVWSQSFLLFQIVILCDAAQYADAKLQVVQMSNSGLLSFQVRQPYFLPQYIMKARILQRVGRHCEALQLMRRAVTAHMKEYRPDDAHLGISRCSLCFLFTQLAVVWGHLGNSQKALENAERAVVAWEEINMEHPDEEDIEDPDEEDLVCVEIHLLSTLSNCQAAAGKTREALESAQKAVSLYSRNEAKTWRDLLLILRKQEVGGAISLYRELVELAPRHLPTLASSLRHLTCIKWDLGRREEATVACDEAIQILRNVAKSETCFLPTFADALDQHRALLLEQGDASGAAAMTAEAIEARKKFASLPLGPEWLFEKVVDSGDEEVDWWELKPKSEEDRGALVKLAGEGGEIEDVEYQNSFDTPKIVEVVEADLMTMEAVKKSSFTSPAAMGQDTNSTPVVADSHSLAALVVPIAKVRLAEDFEMNAQATTEISRATSPHTALNDVLNKPLKITLSMSMQSRPMDVLWWVLLGVLFAFVYARVA</sequence>
<evidence type="ECO:0000313" key="3">
    <source>
        <dbReference type="Proteomes" id="UP001362999"/>
    </source>
</evidence>
<keyword evidence="1" id="KW-1133">Transmembrane helix</keyword>
<evidence type="ECO:0000313" key="2">
    <source>
        <dbReference type="EMBL" id="KAK7001289.1"/>
    </source>
</evidence>
<reference evidence="2 3" key="1">
    <citation type="journal article" date="2024" name="J Genomics">
        <title>Draft genome sequencing and assembly of Favolaschia claudopus CIRM-BRFM 2984 isolated from oak limbs.</title>
        <authorList>
            <person name="Navarro D."/>
            <person name="Drula E."/>
            <person name="Chaduli D."/>
            <person name="Cazenave R."/>
            <person name="Ahrendt S."/>
            <person name="Wang J."/>
            <person name="Lipzen A."/>
            <person name="Daum C."/>
            <person name="Barry K."/>
            <person name="Grigoriev I.V."/>
            <person name="Favel A."/>
            <person name="Rosso M.N."/>
            <person name="Martin F."/>
        </authorList>
    </citation>
    <scope>NUCLEOTIDE SEQUENCE [LARGE SCALE GENOMIC DNA]</scope>
    <source>
        <strain evidence="2 3">CIRM-BRFM 2984</strain>
    </source>
</reference>
<dbReference type="CDD" id="cd21037">
    <property type="entry name" value="MLKL_NTD"/>
    <property type="match status" value="1"/>
</dbReference>
<name>A0AAW0A4W5_9AGAR</name>
<dbReference type="InterPro" id="IPR019734">
    <property type="entry name" value="TPR_rpt"/>
</dbReference>
<dbReference type="InterPro" id="IPR059179">
    <property type="entry name" value="MLKL-like_MCAfunc"/>
</dbReference>
<dbReference type="AlphaFoldDB" id="A0AAW0A4W5"/>
<accession>A0AAW0A4W5</accession>
<keyword evidence="1" id="KW-0812">Transmembrane</keyword>
<evidence type="ECO:0000256" key="1">
    <source>
        <dbReference type="SAM" id="Phobius"/>
    </source>
</evidence>